<evidence type="ECO:0000313" key="1">
    <source>
        <dbReference type="EMBL" id="HEO41762.1"/>
    </source>
</evidence>
<protein>
    <submittedName>
        <fullName evidence="1">Uncharacterized protein</fullName>
    </submittedName>
</protein>
<comment type="caution">
    <text evidence="1">The sequence shown here is derived from an EMBL/GenBank/DDBJ whole genome shotgun (WGS) entry which is preliminary data.</text>
</comment>
<gene>
    <name evidence="1" type="ORF">ENP09_02505</name>
</gene>
<proteinExistence type="predicted"/>
<dbReference type="EMBL" id="DSHZ01000128">
    <property type="protein sequence ID" value="HEO41762.1"/>
    <property type="molecule type" value="Genomic_DNA"/>
</dbReference>
<organism evidence="1">
    <name type="scientific">Thermus islandicus</name>
    <dbReference type="NCBI Taxonomy" id="540988"/>
    <lineage>
        <taxon>Bacteria</taxon>
        <taxon>Thermotogati</taxon>
        <taxon>Deinococcota</taxon>
        <taxon>Deinococci</taxon>
        <taxon>Thermales</taxon>
        <taxon>Thermaceae</taxon>
        <taxon>Thermus</taxon>
    </lineage>
</organism>
<accession>A0A831UKW3</accession>
<sequence>MRFGVVLVLLLLGPLRLGAYYGPFQVLQARAPPASGAQAGGFGFSAFGTLLKSVPQPLEHSSRR</sequence>
<reference evidence="1" key="1">
    <citation type="journal article" date="2020" name="mSystems">
        <title>Genome- and Community-Level Interaction Insights into Carbon Utilization and Element Cycling Functions of Hydrothermarchaeota in Hydrothermal Sediment.</title>
        <authorList>
            <person name="Zhou Z."/>
            <person name="Liu Y."/>
            <person name="Xu W."/>
            <person name="Pan J."/>
            <person name="Luo Z.H."/>
            <person name="Li M."/>
        </authorList>
    </citation>
    <scope>NUCLEOTIDE SEQUENCE [LARGE SCALE GENOMIC DNA]</scope>
    <source>
        <strain evidence="1">SpSt-189</strain>
    </source>
</reference>
<name>A0A831UKW3_9DEIN</name>
<dbReference type="AlphaFoldDB" id="A0A831UKW3"/>